<reference evidence="1" key="1">
    <citation type="journal article" date="2021" name="PeerJ">
        <title>Extensive microbial diversity within the chicken gut microbiome revealed by metagenomics and culture.</title>
        <authorList>
            <person name="Gilroy R."/>
            <person name="Ravi A."/>
            <person name="Getino M."/>
            <person name="Pursley I."/>
            <person name="Horton D.L."/>
            <person name="Alikhan N.F."/>
            <person name="Baker D."/>
            <person name="Gharbi K."/>
            <person name="Hall N."/>
            <person name="Watson M."/>
            <person name="Adriaenssens E.M."/>
            <person name="Foster-Nyarko E."/>
            <person name="Jarju S."/>
            <person name="Secka A."/>
            <person name="Antonio M."/>
            <person name="Oren A."/>
            <person name="Chaudhuri R.R."/>
            <person name="La Ragione R."/>
            <person name="Hildebrand F."/>
            <person name="Pallen M.J."/>
        </authorList>
    </citation>
    <scope>NUCLEOTIDE SEQUENCE</scope>
    <source>
        <strain evidence="1">ChiGjej6B6-14162</strain>
    </source>
</reference>
<dbReference type="InterPro" id="IPR015996">
    <property type="entry name" value="UCP028451"/>
</dbReference>
<dbReference type="PANTHER" id="PTHR36452">
    <property type="entry name" value="CHROMOSOME 12, WHOLE GENOME SHOTGUN SEQUENCE"/>
    <property type="match status" value="1"/>
</dbReference>
<gene>
    <name evidence="1" type="ORF">H9977_11850</name>
</gene>
<accession>A0A9D1XAU3</accession>
<sequence length="226" mass="26271">MANAYEIKAILEYLAAIRSNNNREWFTANRAWYDEVRSIFESMTAQLILRIGTFDETVLSQTAKSCTYRFNRDTRFSLDKSPYKTHLGAYINAKGKKANHGGYYFHLEPGNCLLAGGSYCLPTPVLRAVREAIVDEPEEYRSIVENPEFKRLYPVIGEDWLKKLPQGFPKDFPYPDYLRCKDYSCFHKVADDWLAADDWLDKAEAAFRILKPFLDFVNRAIDDFEE</sequence>
<dbReference type="Proteomes" id="UP000886740">
    <property type="component" value="Unassembled WGS sequence"/>
</dbReference>
<organism evidence="1 2">
    <name type="scientific">Candidatus Parabacteroides intestinipullorum</name>
    <dbReference type="NCBI Taxonomy" id="2838723"/>
    <lineage>
        <taxon>Bacteria</taxon>
        <taxon>Pseudomonadati</taxon>
        <taxon>Bacteroidota</taxon>
        <taxon>Bacteroidia</taxon>
        <taxon>Bacteroidales</taxon>
        <taxon>Tannerellaceae</taxon>
        <taxon>Parabacteroides</taxon>
    </lineage>
</organism>
<dbReference type="PANTHER" id="PTHR36452:SF1">
    <property type="entry name" value="DUF2461 DOMAIN-CONTAINING PROTEIN"/>
    <property type="match status" value="1"/>
</dbReference>
<protein>
    <submittedName>
        <fullName evidence="1">DUF2461 domain-containing protein</fullName>
    </submittedName>
</protein>
<dbReference type="PIRSF" id="PIRSF028451">
    <property type="entry name" value="UCP028451"/>
    <property type="match status" value="1"/>
</dbReference>
<evidence type="ECO:0000313" key="2">
    <source>
        <dbReference type="Proteomes" id="UP000886740"/>
    </source>
</evidence>
<evidence type="ECO:0000313" key="1">
    <source>
        <dbReference type="EMBL" id="HIX75706.1"/>
    </source>
</evidence>
<dbReference type="InterPro" id="IPR012808">
    <property type="entry name" value="CHP02453"/>
</dbReference>
<dbReference type="AlphaFoldDB" id="A0A9D1XAU3"/>
<comment type="caution">
    <text evidence="1">The sequence shown here is derived from an EMBL/GenBank/DDBJ whole genome shotgun (WGS) entry which is preliminary data.</text>
</comment>
<dbReference type="Pfam" id="PF09365">
    <property type="entry name" value="DUF2461"/>
    <property type="match status" value="1"/>
</dbReference>
<proteinExistence type="predicted"/>
<reference evidence="1" key="2">
    <citation type="submission" date="2021-04" db="EMBL/GenBank/DDBJ databases">
        <authorList>
            <person name="Gilroy R."/>
        </authorList>
    </citation>
    <scope>NUCLEOTIDE SEQUENCE</scope>
    <source>
        <strain evidence="1">ChiGjej6B6-14162</strain>
    </source>
</reference>
<dbReference type="NCBIfam" id="TIGR02453">
    <property type="entry name" value="TIGR02453 family protein"/>
    <property type="match status" value="1"/>
</dbReference>
<name>A0A9D1XAU3_9BACT</name>
<dbReference type="EMBL" id="DXEL01000081">
    <property type="protein sequence ID" value="HIX75706.1"/>
    <property type="molecule type" value="Genomic_DNA"/>
</dbReference>